<organism evidence="1 2">
    <name type="scientific">Zophobas morio</name>
    <dbReference type="NCBI Taxonomy" id="2755281"/>
    <lineage>
        <taxon>Eukaryota</taxon>
        <taxon>Metazoa</taxon>
        <taxon>Ecdysozoa</taxon>
        <taxon>Arthropoda</taxon>
        <taxon>Hexapoda</taxon>
        <taxon>Insecta</taxon>
        <taxon>Pterygota</taxon>
        <taxon>Neoptera</taxon>
        <taxon>Endopterygota</taxon>
        <taxon>Coleoptera</taxon>
        <taxon>Polyphaga</taxon>
        <taxon>Cucujiformia</taxon>
        <taxon>Tenebrionidae</taxon>
        <taxon>Zophobas</taxon>
    </lineage>
</organism>
<sequence>MHFFKPVARRAVRPIVRSNQLKYGARPSSPSESYRVPKKNHKETWDPLLNTTVAEWKVCKPRSCIFLVPLLADPSFPPPQIRSRASLMDPPTIIFFQSGSFDADKETGTLSTPVAVVVCRPSGAAESLFSVILRRPYSLVRVSAGEM</sequence>
<name>A0AA38IMN6_9CUCU</name>
<keyword evidence="2" id="KW-1185">Reference proteome</keyword>
<dbReference type="Proteomes" id="UP001168821">
    <property type="component" value="Unassembled WGS sequence"/>
</dbReference>
<evidence type="ECO:0000313" key="1">
    <source>
        <dbReference type="EMBL" id="KAJ3657829.1"/>
    </source>
</evidence>
<dbReference type="AlphaFoldDB" id="A0AA38IMN6"/>
<comment type="caution">
    <text evidence="1">The sequence shown here is derived from an EMBL/GenBank/DDBJ whole genome shotgun (WGS) entry which is preliminary data.</text>
</comment>
<proteinExistence type="predicted"/>
<dbReference type="EMBL" id="JALNTZ010000003">
    <property type="protein sequence ID" value="KAJ3657829.1"/>
    <property type="molecule type" value="Genomic_DNA"/>
</dbReference>
<reference evidence="1" key="1">
    <citation type="journal article" date="2023" name="G3 (Bethesda)">
        <title>Whole genome assemblies of Zophobas morio and Tenebrio molitor.</title>
        <authorList>
            <person name="Kaur S."/>
            <person name="Stinson S.A."/>
            <person name="diCenzo G.C."/>
        </authorList>
    </citation>
    <scope>NUCLEOTIDE SEQUENCE</scope>
    <source>
        <strain evidence="1">QUZm001</strain>
    </source>
</reference>
<accession>A0AA38IMN6</accession>
<gene>
    <name evidence="1" type="ORF">Zmor_009608</name>
</gene>
<evidence type="ECO:0000313" key="2">
    <source>
        <dbReference type="Proteomes" id="UP001168821"/>
    </source>
</evidence>
<protein>
    <submittedName>
        <fullName evidence="1">Uncharacterized protein</fullName>
    </submittedName>
</protein>